<feature type="compositionally biased region" description="Acidic residues" evidence="1">
    <location>
        <begin position="9"/>
        <end position="20"/>
    </location>
</feature>
<dbReference type="Proteomes" id="UP001432322">
    <property type="component" value="Unassembled WGS sequence"/>
</dbReference>
<evidence type="ECO:0000256" key="2">
    <source>
        <dbReference type="SAM" id="Phobius"/>
    </source>
</evidence>
<dbReference type="AlphaFoldDB" id="A0AAV5UVH9"/>
<accession>A0AAV5UVH9</accession>
<feature type="non-terminal residue" evidence="3">
    <location>
        <position position="102"/>
    </location>
</feature>
<organism evidence="3 4">
    <name type="scientific">Pristionchus fissidentatus</name>
    <dbReference type="NCBI Taxonomy" id="1538716"/>
    <lineage>
        <taxon>Eukaryota</taxon>
        <taxon>Metazoa</taxon>
        <taxon>Ecdysozoa</taxon>
        <taxon>Nematoda</taxon>
        <taxon>Chromadorea</taxon>
        <taxon>Rhabditida</taxon>
        <taxon>Rhabditina</taxon>
        <taxon>Diplogasteromorpha</taxon>
        <taxon>Diplogasteroidea</taxon>
        <taxon>Neodiplogasteridae</taxon>
        <taxon>Pristionchus</taxon>
    </lineage>
</organism>
<feature type="region of interest" description="Disordered" evidence="1">
    <location>
        <begin position="1"/>
        <end position="29"/>
    </location>
</feature>
<name>A0AAV5UVH9_9BILA</name>
<evidence type="ECO:0000256" key="1">
    <source>
        <dbReference type="SAM" id="MobiDB-lite"/>
    </source>
</evidence>
<proteinExistence type="predicted"/>
<keyword evidence="2" id="KW-0812">Transmembrane</keyword>
<keyword evidence="4" id="KW-1185">Reference proteome</keyword>
<feature type="non-terminal residue" evidence="3">
    <location>
        <position position="1"/>
    </location>
</feature>
<keyword evidence="2" id="KW-1133">Transmembrane helix</keyword>
<keyword evidence="2" id="KW-0472">Membrane</keyword>
<gene>
    <name evidence="3" type="ORF">PFISCL1PPCAC_1554</name>
</gene>
<sequence>GSYVQVSESESEEEEEEDESSYTLMSSSRRRRARNIIRFAFLSVVVMARIWANGVDLSVFFLSRPTNRADERWGNSSATRWSIWSRVDRVGIVIRGRRGGGG</sequence>
<feature type="transmembrane region" description="Helical" evidence="2">
    <location>
        <begin position="35"/>
        <end position="52"/>
    </location>
</feature>
<evidence type="ECO:0000313" key="4">
    <source>
        <dbReference type="Proteomes" id="UP001432322"/>
    </source>
</evidence>
<comment type="caution">
    <text evidence="3">The sequence shown here is derived from an EMBL/GenBank/DDBJ whole genome shotgun (WGS) entry which is preliminary data.</text>
</comment>
<dbReference type="EMBL" id="BTSY01000001">
    <property type="protein sequence ID" value="GMT10257.1"/>
    <property type="molecule type" value="Genomic_DNA"/>
</dbReference>
<protein>
    <submittedName>
        <fullName evidence="3">Uncharacterized protein</fullName>
    </submittedName>
</protein>
<evidence type="ECO:0000313" key="3">
    <source>
        <dbReference type="EMBL" id="GMT10257.1"/>
    </source>
</evidence>
<reference evidence="3" key="1">
    <citation type="submission" date="2023-10" db="EMBL/GenBank/DDBJ databases">
        <title>Genome assembly of Pristionchus species.</title>
        <authorList>
            <person name="Yoshida K."/>
            <person name="Sommer R.J."/>
        </authorList>
    </citation>
    <scope>NUCLEOTIDE SEQUENCE</scope>
    <source>
        <strain evidence="3">RS5133</strain>
    </source>
</reference>